<dbReference type="EMBL" id="MCIA01000006">
    <property type="protein sequence ID" value="RKD33664.1"/>
    <property type="molecule type" value="Genomic_DNA"/>
</dbReference>
<keyword evidence="1 5" id="KW-0808">Transferase</keyword>
<proteinExistence type="inferred from homology"/>
<organism evidence="5 6">
    <name type="scientific">Lacrimispora algidixylanolytica</name>
    <dbReference type="NCBI Taxonomy" id="94868"/>
    <lineage>
        <taxon>Bacteria</taxon>
        <taxon>Bacillati</taxon>
        <taxon>Bacillota</taxon>
        <taxon>Clostridia</taxon>
        <taxon>Lachnospirales</taxon>
        <taxon>Lachnospiraceae</taxon>
        <taxon>Lacrimispora</taxon>
    </lineage>
</organism>
<dbReference type="GO" id="GO:0005737">
    <property type="term" value="C:cytoplasm"/>
    <property type="evidence" value="ECO:0007669"/>
    <property type="project" value="TreeGrafter"/>
</dbReference>
<sequence>MKITYETERLILRTSDISLTDMVLDYHVRNQAFLKEWEPIRSKAFYSRTYQEEELMGDSCNKNALRLWISKKENPERIIGCIGFTNIIKGAFQSCYLGYKLDEEEINKGYMTEALRQGIQVIWKDFGLHRIEANIMPRNNRSIKVTEKLGFSNEGLSPRYLNINGVWEDHIHMVLLNDRIV</sequence>
<dbReference type="PANTHER" id="PTHR43792">
    <property type="entry name" value="GNAT FAMILY, PUTATIVE (AFU_ORTHOLOGUE AFUA_3G00765)-RELATED-RELATED"/>
    <property type="match status" value="1"/>
</dbReference>
<dbReference type="InterPro" id="IPR016181">
    <property type="entry name" value="Acyl_CoA_acyltransferase"/>
</dbReference>
<gene>
    <name evidence="5" type="ORF">BET01_14135</name>
</gene>
<dbReference type="InterPro" id="IPR051531">
    <property type="entry name" value="N-acetyltransferase"/>
</dbReference>
<evidence type="ECO:0000259" key="4">
    <source>
        <dbReference type="PROSITE" id="PS51186"/>
    </source>
</evidence>
<dbReference type="InterPro" id="IPR000182">
    <property type="entry name" value="GNAT_dom"/>
</dbReference>
<dbReference type="Proteomes" id="UP000284277">
    <property type="component" value="Unassembled WGS sequence"/>
</dbReference>
<reference evidence="5 6" key="1">
    <citation type="submission" date="2016-08" db="EMBL/GenBank/DDBJ databases">
        <title>A new outlook on sporulation: Clostridium algidixylanolyticum.</title>
        <authorList>
            <person name="Poppleton D.I."/>
            <person name="Gribaldo S."/>
        </authorList>
    </citation>
    <scope>NUCLEOTIDE SEQUENCE [LARGE SCALE GENOMIC DNA]</scope>
    <source>
        <strain evidence="5 6">SPL73</strain>
    </source>
</reference>
<comment type="caution">
    <text evidence="5">The sequence shown here is derived from an EMBL/GenBank/DDBJ whole genome shotgun (WGS) entry which is preliminary data.</text>
</comment>
<dbReference type="OrthoDB" id="9795206at2"/>
<dbReference type="Gene3D" id="3.40.630.30">
    <property type="match status" value="1"/>
</dbReference>
<accession>A0A419T7Y1</accession>
<dbReference type="GO" id="GO:0008999">
    <property type="term" value="F:protein-N-terminal-alanine acetyltransferase activity"/>
    <property type="evidence" value="ECO:0007669"/>
    <property type="project" value="TreeGrafter"/>
</dbReference>
<dbReference type="PROSITE" id="PS51186">
    <property type="entry name" value="GNAT"/>
    <property type="match status" value="1"/>
</dbReference>
<dbReference type="RefSeq" id="WP_120195722.1">
    <property type="nucleotide sequence ID" value="NZ_MCIA01000006.1"/>
</dbReference>
<evidence type="ECO:0000256" key="3">
    <source>
        <dbReference type="ARBA" id="ARBA00038502"/>
    </source>
</evidence>
<evidence type="ECO:0000256" key="1">
    <source>
        <dbReference type="ARBA" id="ARBA00022679"/>
    </source>
</evidence>
<keyword evidence="2" id="KW-0012">Acyltransferase</keyword>
<keyword evidence="6" id="KW-1185">Reference proteome</keyword>
<protein>
    <submittedName>
        <fullName evidence="5">Alanine acetyltransferase</fullName>
    </submittedName>
</protein>
<dbReference type="Pfam" id="PF13302">
    <property type="entry name" value="Acetyltransf_3"/>
    <property type="match status" value="1"/>
</dbReference>
<feature type="domain" description="N-acetyltransferase" evidence="4">
    <location>
        <begin position="24"/>
        <end position="178"/>
    </location>
</feature>
<dbReference type="AlphaFoldDB" id="A0A419T7Y1"/>
<dbReference type="PANTHER" id="PTHR43792:SF8">
    <property type="entry name" value="[RIBOSOMAL PROTEIN US5]-ALANINE N-ACETYLTRANSFERASE"/>
    <property type="match status" value="1"/>
</dbReference>
<evidence type="ECO:0000313" key="5">
    <source>
        <dbReference type="EMBL" id="RKD33664.1"/>
    </source>
</evidence>
<evidence type="ECO:0000256" key="2">
    <source>
        <dbReference type="ARBA" id="ARBA00023315"/>
    </source>
</evidence>
<name>A0A419T7Y1_9FIRM</name>
<dbReference type="SUPFAM" id="SSF55729">
    <property type="entry name" value="Acyl-CoA N-acyltransferases (Nat)"/>
    <property type="match status" value="1"/>
</dbReference>
<evidence type="ECO:0000313" key="6">
    <source>
        <dbReference type="Proteomes" id="UP000284277"/>
    </source>
</evidence>
<comment type="similarity">
    <text evidence="3">Belongs to the acetyltransferase family. RimJ subfamily.</text>
</comment>